<evidence type="ECO:0000256" key="7">
    <source>
        <dbReference type="ARBA" id="ARBA00022729"/>
    </source>
</evidence>
<dbReference type="InterPro" id="IPR012910">
    <property type="entry name" value="Plug_dom"/>
</dbReference>
<reference evidence="18 19" key="1">
    <citation type="submission" date="2014-01" db="EMBL/GenBank/DDBJ databases">
        <title>Development of a Comparative Genomic Fingerprinting Assay for High Resolution Genotyping of Arcobacter butzleri.</title>
        <authorList>
            <person name="Webb A.L."/>
            <person name="Inglis G.D."/>
            <person name="Kruczkiewicz P."/>
            <person name="Selinger L.B."/>
            <person name="Taboada E.N."/>
        </authorList>
    </citation>
    <scope>NUCLEOTIDE SEQUENCE [LARGE SCALE GENOMIC DNA]</scope>
    <source>
        <strain evidence="18 19">L355</strain>
    </source>
</reference>
<dbReference type="GO" id="GO:0015344">
    <property type="term" value="F:siderophore uptake transmembrane transporter activity"/>
    <property type="evidence" value="ECO:0007669"/>
    <property type="project" value="TreeGrafter"/>
</dbReference>
<evidence type="ECO:0000256" key="2">
    <source>
        <dbReference type="ARBA" id="ARBA00009810"/>
    </source>
</evidence>
<dbReference type="PANTHER" id="PTHR32552">
    <property type="entry name" value="FERRICHROME IRON RECEPTOR-RELATED"/>
    <property type="match status" value="1"/>
</dbReference>
<gene>
    <name evidence="18" type="ORF">AF80_04500</name>
</gene>
<dbReference type="GO" id="GO:0009279">
    <property type="term" value="C:cell outer membrane"/>
    <property type="evidence" value="ECO:0007669"/>
    <property type="project" value="UniProtKB-SubCell"/>
</dbReference>
<dbReference type="PANTHER" id="PTHR32552:SF74">
    <property type="entry name" value="HYDROXAMATE SIDEROPHORE RECEPTOR FHUE"/>
    <property type="match status" value="1"/>
</dbReference>
<evidence type="ECO:0000313" key="18">
    <source>
        <dbReference type="EMBL" id="KLE10380.1"/>
    </source>
</evidence>
<keyword evidence="13 14" id="KW-0998">Cell outer membrane</keyword>
<dbReference type="SMART" id="SM00965">
    <property type="entry name" value="STN"/>
    <property type="match status" value="1"/>
</dbReference>
<dbReference type="InterPro" id="IPR010105">
    <property type="entry name" value="TonB_sidphr_rcpt"/>
</dbReference>
<evidence type="ECO:0000256" key="14">
    <source>
        <dbReference type="PROSITE-ProRule" id="PRU01360"/>
    </source>
</evidence>
<feature type="signal peptide" evidence="16">
    <location>
        <begin position="1"/>
        <end position="23"/>
    </location>
</feature>
<dbReference type="InterPro" id="IPR011662">
    <property type="entry name" value="Secretin/TonB_short_N"/>
</dbReference>
<dbReference type="Pfam" id="PF00593">
    <property type="entry name" value="TonB_dep_Rec_b-barrel"/>
    <property type="match status" value="1"/>
</dbReference>
<dbReference type="GO" id="GO:0015891">
    <property type="term" value="P:siderophore transport"/>
    <property type="evidence" value="ECO:0007669"/>
    <property type="project" value="InterPro"/>
</dbReference>
<name>A0A0G9KXE8_9BACT</name>
<dbReference type="Gene3D" id="2.170.130.10">
    <property type="entry name" value="TonB-dependent receptor, plug domain"/>
    <property type="match status" value="1"/>
</dbReference>
<sequence length="772" mass="85661">MTQLKTKLITSASAILLCSSLLAQDVYTVKNMSLKQALEKISKESKLAYIVDESLISGKTAPNIENVQGLKNALNQVLNGSGLEATIEKGTIIIKKIIGQGTVLEPISVNEGLGNITENSNSYTTGSMNTATKLDLSIRETPQSVKVLTQEYLEDANITSLQEMINNITGVSSNRWDERVNPTARGFEVDYYLVDGVPTTTGIMSINDPDLTIYDRVEIVKGANGLMTGAGNPSIGINMIRKHANSKVFKGDINLSAGSWDNYGTTIDVQTPLNDDGTIRARLVGKYENGKSYLDLYEKTNKVFYGVVDMDLTDTTYLSLGASYEKLDRNGVRFGGLPAFWDGQRVSFSRSKNVASDWTYWDNEAKTVYVNATQYLYDDISLNISYSHKEISNDTALYQFWGAKRIGGNGIINGNGVEEKEKEDNFDIYASIPFELGGLEHEIVTGFMYNKRDITKYNFGKANLSSNILDINNINIPLASPIVLNNSNNLDKTIQTGTYLAGKFSLMQDLKLIAGARVSNWEYTNKTTGSGNREFENELTPYAGLIYDIDEYHSVYASYTDIFKPQSSKDINGDYLDPIVGKNYETGIKGEYFDKRLNTALSIFRVEQDGVAEKIEPEIIISGTTEKAYKSAKGVVSKGVEFEMDGEITDNWNLSFGIANFEAKDAQDKKFNTTSSRTTANLFTKYKINKDFAIGGGLNYKSKVYTGSGLDKIEQDAYILANAMASYNVNKDLKVQLNINNLFDKKYYEGISPNSMMYGEPRSFAVNMKYSF</sequence>
<dbReference type="PATRIC" id="fig|1447263.3.peg.878"/>
<evidence type="ECO:0000313" key="19">
    <source>
        <dbReference type="Proteomes" id="UP000035154"/>
    </source>
</evidence>
<dbReference type="InterPro" id="IPR036942">
    <property type="entry name" value="Beta-barrel_TonB_sf"/>
</dbReference>
<evidence type="ECO:0000256" key="10">
    <source>
        <dbReference type="ARBA" id="ARBA00023077"/>
    </source>
</evidence>
<evidence type="ECO:0000256" key="3">
    <source>
        <dbReference type="ARBA" id="ARBA00022448"/>
    </source>
</evidence>
<comment type="subcellular location">
    <subcellularLocation>
        <location evidence="1 14">Cell outer membrane</location>
        <topology evidence="1 14">Multi-pass membrane protein</topology>
    </subcellularLocation>
</comment>
<evidence type="ECO:0000256" key="6">
    <source>
        <dbReference type="ARBA" id="ARBA00022692"/>
    </source>
</evidence>
<evidence type="ECO:0000256" key="12">
    <source>
        <dbReference type="ARBA" id="ARBA00023170"/>
    </source>
</evidence>
<evidence type="ECO:0000256" key="8">
    <source>
        <dbReference type="ARBA" id="ARBA00023004"/>
    </source>
</evidence>
<dbReference type="FunFam" id="2.170.130.10:FF:000010">
    <property type="entry name" value="Ferripyoverdine receptor"/>
    <property type="match status" value="1"/>
</dbReference>
<dbReference type="InterPro" id="IPR037066">
    <property type="entry name" value="Plug_dom_sf"/>
</dbReference>
<dbReference type="AlphaFoldDB" id="A0A0G9KXE8"/>
<keyword evidence="4 14" id="KW-1134">Transmembrane beta strand</keyword>
<dbReference type="Gene3D" id="3.55.50.30">
    <property type="match status" value="1"/>
</dbReference>
<keyword evidence="5" id="KW-0410">Iron transport</keyword>
<proteinExistence type="inferred from homology"/>
<dbReference type="Proteomes" id="UP000035154">
    <property type="component" value="Unassembled WGS sequence"/>
</dbReference>
<dbReference type="Gene3D" id="2.40.170.20">
    <property type="entry name" value="TonB-dependent receptor, beta-barrel domain"/>
    <property type="match status" value="1"/>
</dbReference>
<keyword evidence="12 18" id="KW-0675">Receptor</keyword>
<evidence type="ECO:0000256" key="11">
    <source>
        <dbReference type="ARBA" id="ARBA00023136"/>
    </source>
</evidence>
<keyword evidence="7 16" id="KW-0732">Signal</keyword>
<keyword evidence="11 14" id="KW-0472">Membrane</keyword>
<evidence type="ECO:0000256" key="15">
    <source>
        <dbReference type="RuleBase" id="RU003357"/>
    </source>
</evidence>
<keyword evidence="10 15" id="KW-0798">TonB box</keyword>
<dbReference type="SUPFAM" id="SSF56935">
    <property type="entry name" value="Porins"/>
    <property type="match status" value="1"/>
</dbReference>
<dbReference type="Pfam" id="PF07660">
    <property type="entry name" value="STN"/>
    <property type="match status" value="1"/>
</dbReference>
<evidence type="ECO:0000256" key="16">
    <source>
        <dbReference type="SAM" id="SignalP"/>
    </source>
</evidence>
<dbReference type="PROSITE" id="PS01156">
    <property type="entry name" value="TONB_DEPENDENT_REC_2"/>
    <property type="match status" value="1"/>
</dbReference>
<keyword evidence="9" id="KW-0406">Ion transport</keyword>
<comment type="caution">
    <text evidence="18">The sequence shown here is derived from an EMBL/GenBank/DDBJ whole genome shotgun (WGS) entry which is preliminary data.</text>
</comment>
<dbReference type="InterPro" id="IPR039426">
    <property type="entry name" value="TonB-dep_rcpt-like"/>
</dbReference>
<dbReference type="RefSeq" id="WP_052943087.1">
    <property type="nucleotide sequence ID" value="NZ_JAIW01000028.1"/>
</dbReference>
<evidence type="ECO:0000256" key="1">
    <source>
        <dbReference type="ARBA" id="ARBA00004571"/>
    </source>
</evidence>
<evidence type="ECO:0000256" key="4">
    <source>
        <dbReference type="ARBA" id="ARBA00022452"/>
    </source>
</evidence>
<feature type="chain" id="PRO_5005198401" evidence="16">
    <location>
        <begin position="24"/>
        <end position="772"/>
    </location>
</feature>
<keyword evidence="3 14" id="KW-0813">Transport</keyword>
<dbReference type="InterPro" id="IPR010917">
    <property type="entry name" value="TonB_rcpt_CS"/>
</dbReference>
<dbReference type="Pfam" id="PF07715">
    <property type="entry name" value="Plug"/>
    <property type="match status" value="1"/>
</dbReference>
<evidence type="ECO:0000256" key="13">
    <source>
        <dbReference type="ARBA" id="ARBA00023237"/>
    </source>
</evidence>
<evidence type="ECO:0000256" key="9">
    <source>
        <dbReference type="ARBA" id="ARBA00023065"/>
    </source>
</evidence>
<evidence type="ECO:0000256" key="5">
    <source>
        <dbReference type="ARBA" id="ARBA00022496"/>
    </source>
</evidence>
<dbReference type="GO" id="GO:0038023">
    <property type="term" value="F:signaling receptor activity"/>
    <property type="evidence" value="ECO:0007669"/>
    <property type="project" value="InterPro"/>
</dbReference>
<keyword evidence="8" id="KW-0408">Iron</keyword>
<dbReference type="InterPro" id="IPR000531">
    <property type="entry name" value="Beta-barrel_TonB"/>
</dbReference>
<comment type="similarity">
    <text evidence="2 14 15">Belongs to the TonB-dependent receptor family.</text>
</comment>
<dbReference type="PROSITE" id="PS52016">
    <property type="entry name" value="TONB_DEPENDENT_REC_3"/>
    <property type="match status" value="1"/>
</dbReference>
<protein>
    <submittedName>
        <fullName evidence="18">TonB-denpendent receptor</fullName>
    </submittedName>
</protein>
<dbReference type="CDD" id="cd01347">
    <property type="entry name" value="ligand_gated_channel"/>
    <property type="match status" value="1"/>
</dbReference>
<feature type="domain" description="Secretin/TonB short N-terminal" evidence="17">
    <location>
        <begin position="47"/>
        <end position="97"/>
    </location>
</feature>
<accession>A0A0G9KXE8</accession>
<dbReference type="EMBL" id="JAIW01000028">
    <property type="protein sequence ID" value="KLE10380.1"/>
    <property type="molecule type" value="Genomic_DNA"/>
</dbReference>
<organism evidence="18 19">
    <name type="scientific">Aliarcobacter butzleri L355</name>
    <dbReference type="NCBI Taxonomy" id="1447263"/>
    <lineage>
        <taxon>Bacteria</taxon>
        <taxon>Pseudomonadati</taxon>
        <taxon>Campylobacterota</taxon>
        <taxon>Epsilonproteobacteria</taxon>
        <taxon>Campylobacterales</taxon>
        <taxon>Arcobacteraceae</taxon>
        <taxon>Aliarcobacter</taxon>
    </lineage>
</organism>
<keyword evidence="6 14" id="KW-0812">Transmembrane</keyword>
<dbReference type="NCBIfam" id="TIGR01783">
    <property type="entry name" value="TonB-siderophor"/>
    <property type="match status" value="1"/>
</dbReference>
<evidence type="ECO:0000259" key="17">
    <source>
        <dbReference type="SMART" id="SM00965"/>
    </source>
</evidence>